<feature type="transmembrane region" description="Helical" evidence="1">
    <location>
        <begin position="302"/>
        <end position="323"/>
    </location>
</feature>
<feature type="transmembrane region" description="Helical" evidence="1">
    <location>
        <begin position="270"/>
        <end position="290"/>
    </location>
</feature>
<feature type="signal peptide" evidence="2">
    <location>
        <begin position="1"/>
        <end position="26"/>
    </location>
</feature>
<feature type="transmembrane region" description="Helical" evidence="1">
    <location>
        <begin position="237"/>
        <end position="258"/>
    </location>
</feature>
<evidence type="ECO:0000256" key="2">
    <source>
        <dbReference type="SAM" id="SignalP"/>
    </source>
</evidence>
<feature type="chain" id="PRO_5046255626" evidence="2">
    <location>
        <begin position="27"/>
        <end position="601"/>
    </location>
</feature>
<gene>
    <name evidence="3" type="ORF">SCF082_LOCUS1298</name>
</gene>
<accession>A0ABP0HDW6</accession>
<comment type="caution">
    <text evidence="3">The sequence shown here is derived from an EMBL/GenBank/DDBJ whole genome shotgun (WGS) entry which is preliminary data.</text>
</comment>
<name>A0ABP0HDW6_9DINO</name>
<organism evidence="3 4">
    <name type="scientific">Durusdinium trenchii</name>
    <dbReference type="NCBI Taxonomy" id="1381693"/>
    <lineage>
        <taxon>Eukaryota</taxon>
        <taxon>Sar</taxon>
        <taxon>Alveolata</taxon>
        <taxon>Dinophyceae</taxon>
        <taxon>Suessiales</taxon>
        <taxon>Symbiodiniaceae</taxon>
        <taxon>Durusdinium</taxon>
    </lineage>
</organism>
<keyword evidence="2" id="KW-0732">Signal</keyword>
<keyword evidence="4" id="KW-1185">Reference proteome</keyword>
<reference evidence="3 4" key="1">
    <citation type="submission" date="2024-02" db="EMBL/GenBank/DDBJ databases">
        <authorList>
            <person name="Chen Y."/>
            <person name="Shah S."/>
            <person name="Dougan E. K."/>
            <person name="Thang M."/>
            <person name="Chan C."/>
        </authorList>
    </citation>
    <scope>NUCLEOTIDE SEQUENCE [LARGE SCALE GENOMIC DNA]</scope>
</reference>
<feature type="transmembrane region" description="Helical" evidence="1">
    <location>
        <begin position="344"/>
        <end position="361"/>
    </location>
</feature>
<keyword evidence="1" id="KW-1133">Transmembrane helix</keyword>
<evidence type="ECO:0000313" key="4">
    <source>
        <dbReference type="Proteomes" id="UP001642464"/>
    </source>
</evidence>
<protein>
    <submittedName>
        <fullName evidence="3">Uncharacterized protein</fullName>
    </submittedName>
</protein>
<keyword evidence="1" id="KW-0472">Membrane</keyword>
<feature type="transmembrane region" description="Helical" evidence="1">
    <location>
        <begin position="439"/>
        <end position="463"/>
    </location>
</feature>
<feature type="transmembrane region" description="Helical" evidence="1">
    <location>
        <begin position="367"/>
        <end position="386"/>
    </location>
</feature>
<sequence length="601" mass="65824">MKRGGQLGSWMIVATVFARLPQSGDAFLWSLANPWAALIDVQHEPLGEISMHLTSVINSIHGVGRFEFLEEGEFEVDMDLEVTMPYAKLYSESDARNDLIAVATAPLGLIQVLACDEPAFKKIHLMELDDMGSFCKSAGLESVNGCQGFPATVVGSELSRETSASSASVHFRVSTGIRSVQHEGHHFFLLSACGLVNWDLPINGVRAFDMRGDFELHFVNPGNVLLDATEVRVLQKLVVLAVVSACMVFAWSGYVVVNRGRHDIVLQAKFAQLFVLKTLALVLTVLTWTVKAQGGTRFVQLFLISTQLLVLLSVVAVASKALFETSIGHKILVHRLRDVDAKSAARHALITALVAALYLVFFRSFFAWIALLSCFARLGLAIFSNLRSNIGVLDSKISFTGRRLEFFEATRVSTTDPRRLEVNRCLHILRITRSFFIKFRAITLVYLVAAPLFLSILRVLLALSGSSQLYAALAGELVDMLSFMSLAIILRFRDVDALLAPFQVDSTANEARPSSSRGESGSFVGSEVSSSTLSSAAVVPVMSSHAIEQDGEGNATAVVIPEEEGQEDCAKAEKLWGKVLWLSTPDKTKYFFAITNNPEQQ</sequence>
<keyword evidence="1" id="KW-0812">Transmembrane</keyword>
<evidence type="ECO:0000313" key="3">
    <source>
        <dbReference type="EMBL" id="CAK8988207.1"/>
    </source>
</evidence>
<proteinExistence type="predicted"/>
<feature type="transmembrane region" description="Helical" evidence="1">
    <location>
        <begin position="469"/>
        <end position="490"/>
    </location>
</feature>
<dbReference type="Proteomes" id="UP001642464">
    <property type="component" value="Unassembled WGS sequence"/>
</dbReference>
<evidence type="ECO:0000256" key="1">
    <source>
        <dbReference type="SAM" id="Phobius"/>
    </source>
</evidence>
<dbReference type="EMBL" id="CAXAMM010000610">
    <property type="protein sequence ID" value="CAK8988207.1"/>
    <property type="molecule type" value="Genomic_DNA"/>
</dbReference>